<organism evidence="1 2">
    <name type="scientific">Synaphobranchus kaupii</name>
    <name type="common">Kaup's arrowtooth eel</name>
    <dbReference type="NCBI Taxonomy" id="118154"/>
    <lineage>
        <taxon>Eukaryota</taxon>
        <taxon>Metazoa</taxon>
        <taxon>Chordata</taxon>
        <taxon>Craniata</taxon>
        <taxon>Vertebrata</taxon>
        <taxon>Euteleostomi</taxon>
        <taxon>Actinopterygii</taxon>
        <taxon>Neopterygii</taxon>
        <taxon>Teleostei</taxon>
        <taxon>Anguilliformes</taxon>
        <taxon>Synaphobranchidae</taxon>
        <taxon>Synaphobranchus</taxon>
    </lineage>
</organism>
<reference evidence="1" key="1">
    <citation type="journal article" date="2023" name="Science">
        <title>Genome structures resolve the early diversification of teleost fishes.</title>
        <authorList>
            <person name="Parey E."/>
            <person name="Louis A."/>
            <person name="Montfort J."/>
            <person name="Bouchez O."/>
            <person name="Roques C."/>
            <person name="Iampietro C."/>
            <person name="Lluch J."/>
            <person name="Castinel A."/>
            <person name="Donnadieu C."/>
            <person name="Desvignes T."/>
            <person name="Floi Bucao C."/>
            <person name="Jouanno E."/>
            <person name="Wen M."/>
            <person name="Mejri S."/>
            <person name="Dirks R."/>
            <person name="Jansen H."/>
            <person name="Henkel C."/>
            <person name="Chen W.J."/>
            <person name="Zahm M."/>
            <person name="Cabau C."/>
            <person name="Klopp C."/>
            <person name="Thompson A.W."/>
            <person name="Robinson-Rechavi M."/>
            <person name="Braasch I."/>
            <person name="Lecointre G."/>
            <person name="Bobe J."/>
            <person name="Postlethwait J.H."/>
            <person name="Berthelot C."/>
            <person name="Roest Crollius H."/>
            <person name="Guiguen Y."/>
        </authorList>
    </citation>
    <scope>NUCLEOTIDE SEQUENCE</scope>
    <source>
        <strain evidence="1">WJC10195</strain>
    </source>
</reference>
<evidence type="ECO:0000313" key="2">
    <source>
        <dbReference type="Proteomes" id="UP001152622"/>
    </source>
</evidence>
<sequence>MRRGRTANCFYTPAGAITRIQSAVLAVSARSRRGEETGQLQERWPGAAIVGHSLFGLCGTGKHLHLVVEVSSERDH</sequence>
<dbReference type="AlphaFoldDB" id="A0A9Q1J0N6"/>
<comment type="caution">
    <text evidence="1">The sequence shown here is derived from an EMBL/GenBank/DDBJ whole genome shotgun (WGS) entry which is preliminary data.</text>
</comment>
<gene>
    <name evidence="1" type="ORF">SKAU_G00174130</name>
</gene>
<dbReference type="Proteomes" id="UP001152622">
    <property type="component" value="Chromosome 5"/>
</dbReference>
<proteinExistence type="predicted"/>
<evidence type="ECO:0000313" key="1">
    <source>
        <dbReference type="EMBL" id="KAJ8360888.1"/>
    </source>
</evidence>
<keyword evidence="2" id="KW-1185">Reference proteome</keyword>
<dbReference type="EMBL" id="JAINUF010000005">
    <property type="protein sequence ID" value="KAJ8360888.1"/>
    <property type="molecule type" value="Genomic_DNA"/>
</dbReference>
<protein>
    <submittedName>
        <fullName evidence="1">Uncharacterized protein</fullName>
    </submittedName>
</protein>
<name>A0A9Q1J0N6_SYNKA</name>
<accession>A0A9Q1J0N6</accession>